<protein>
    <submittedName>
        <fullName evidence="1">Uncharacterized protein</fullName>
    </submittedName>
</protein>
<reference evidence="2" key="1">
    <citation type="journal article" date="2006" name="PLoS Biol.">
        <title>Macronuclear genome sequence of the ciliate Tetrahymena thermophila, a model eukaryote.</title>
        <authorList>
            <person name="Eisen J.A."/>
            <person name="Coyne R.S."/>
            <person name="Wu M."/>
            <person name="Wu D."/>
            <person name="Thiagarajan M."/>
            <person name="Wortman J.R."/>
            <person name="Badger J.H."/>
            <person name="Ren Q."/>
            <person name="Amedeo P."/>
            <person name="Jones K.M."/>
            <person name="Tallon L.J."/>
            <person name="Delcher A.L."/>
            <person name="Salzberg S.L."/>
            <person name="Silva J.C."/>
            <person name="Haas B.J."/>
            <person name="Majoros W.H."/>
            <person name="Farzad M."/>
            <person name="Carlton J.M."/>
            <person name="Smith R.K. Jr."/>
            <person name="Garg J."/>
            <person name="Pearlman R.E."/>
            <person name="Karrer K.M."/>
            <person name="Sun L."/>
            <person name="Manning G."/>
            <person name="Elde N.C."/>
            <person name="Turkewitz A.P."/>
            <person name="Asai D.J."/>
            <person name="Wilkes D.E."/>
            <person name="Wang Y."/>
            <person name="Cai H."/>
            <person name="Collins K."/>
            <person name="Stewart B.A."/>
            <person name="Lee S.R."/>
            <person name="Wilamowska K."/>
            <person name="Weinberg Z."/>
            <person name="Ruzzo W.L."/>
            <person name="Wloga D."/>
            <person name="Gaertig J."/>
            <person name="Frankel J."/>
            <person name="Tsao C.-C."/>
            <person name="Gorovsky M.A."/>
            <person name="Keeling P.J."/>
            <person name="Waller R.F."/>
            <person name="Patron N.J."/>
            <person name="Cherry J.M."/>
            <person name="Stover N.A."/>
            <person name="Krieger C.J."/>
            <person name="del Toro C."/>
            <person name="Ryder H.F."/>
            <person name="Williamson S.C."/>
            <person name="Barbeau R.A."/>
            <person name="Hamilton E.P."/>
            <person name="Orias E."/>
        </authorList>
    </citation>
    <scope>NUCLEOTIDE SEQUENCE [LARGE SCALE GENOMIC DNA]</scope>
    <source>
        <strain evidence="2">SB210</strain>
    </source>
</reference>
<dbReference type="GeneID" id="24441237"/>
<evidence type="ECO:0000313" key="1">
    <source>
        <dbReference type="EMBL" id="EWS73384.1"/>
    </source>
</evidence>
<sequence length="154" mass="18704">MALIIILLHRNKILLVQFDLNNNKQFFLNRMIDWKQINSILQLINILVLYQIFEQGISIQIILFIEFFFSNNVKKQFITQNQSQNFEKYFQNNKQISQKLFLVDQQKVKQRTKIYLYSKRFNKHFNYLEQLKINQNKQNCLFILPLLQVVSNVV</sequence>
<dbReference type="Proteomes" id="UP000009168">
    <property type="component" value="Unassembled WGS sequence"/>
</dbReference>
<dbReference type="KEGG" id="tet:TTHERM_000961861"/>
<proteinExistence type="predicted"/>
<dbReference type="RefSeq" id="XP_012654074.1">
    <property type="nucleotide sequence ID" value="XM_012798620.1"/>
</dbReference>
<gene>
    <name evidence="1" type="ORF">TTHERM_000961861</name>
</gene>
<accession>W7XIL2</accession>
<dbReference type="EMBL" id="GG662632">
    <property type="protein sequence ID" value="EWS73384.1"/>
    <property type="molecule type" value="Genomic_DNA"/>
</dbReference>
<dbReference type="AlphaFoldDB" id="W7XIL2"/>
<evidence type="ECO:0000313" key="2">
    <source>
        <dbReference type="Proteomes" id="UP000009168"/>
    </source>
</evidence>
<keyword evidence="2" id="KW-1185">Reference proteome</keyword>
<dbReference type="InParanoid" id="W7XIL2"/>
<organism evidence="1 2">
    <name type="scientific">Tetrahymena thermophila (strain SB210)</name>
    <dbReference type="NCBI Taxonomy" id="312017"/>
    <lineage>
        <taxon>Eukaryota</taxon>
        <taxon>Sar</taxon>
        <taxon>Alveolata</taxon>
        <taxon>Ciliophora</taxon>
        <taxon>Intramacronucleata</taxon>
        <taxon>Oligohymenophorea</taxon>
        <taxon>Hymenostomatida</taxon>
        <taxon>Tetrahymenina</taxon>
        <taxon>Tetrahymenidae</taxon>
        <taxon>Tetrahymena</taxon>
    </lineage>
</organism>
<name>W7XIL2_TETTS</name>